<evidence type="ECO:0000313" key="8">
    <source>
        <dbReference type="Proteomes" id="UP000821837"/>
    </source>
</evidence>
<evidence type="ECO:0000256" key="1">
    <source>
        <dbReference type="ARBA" id="ARBA00022527"/>
    </source>
</evidence>
<reference evidence="7" key="1">
    <citation type="journal article" date="2020" name="Cell">
        <title>Large-Scale Comparative Analyses of Tick Genomes Elucidate Their Genetic Diversity and Vector Capacities.</title>
        <authorList>
            <consortium name="Tick Genome and Microbiome Consortium (TIGMIC)"/>
            <person name="Jia N."/>
            <person name="Wang J."/>
            <person name="Shi W."/>
            <person name="Du L."/>
            <person name="Sun Y."/>
            <person name="Zhan W."/>
            <person name="Jiang J.F."/>
            <person name="Wang Q."/>
            <person name="Zhang B."/>
            <person name="Ji P."/>
            <person name="Bell-Sakyi L."/>
            <person name="Cui X.M."/>
            <person name="Yuan T.T."/>
            <person name="Jiang B.G."/>
            <person name="Yang W.F."/>
            <person name="Lam T.T."/>
            <person name="Chang Q.C."/>
            <person name="Ding S.J."/>
            <person name="Wang X.J."/>
            <person name="Zhu J.G."/>
            <person name="Ruan X.D."/>
            <person name="Zhao L."/>
            <person name="Wei J.T."/>
            <person name="Ye R.Z."/>
            <person name="Que T.C."/>
            <person name="Du C.H."/>
            <person name="Zhou Y.H."/>
            <person name="Cheng J.X."/>
            <person name="Dai P.F."/>
            <person name="Guo W.B."/>
            <person name="Han X.H."/>
            <person name="Huang E.J."/>
            <person name="Li L.F."/>
            <person name="Wei W."/>
            <person name="Gao Y.C."/>
            <person name="Liu J.Z."/>
            <person name="Shao H.Z."/>
            <person name="Wang X."/>
            <person name="Wang C.C."/>
            <person name="Yang T.C."/>
            <person name="Huo Q.B."/>
            <person name="Li W."/>
            <person name="Chen H.Y."/>
            <person name="Chen S.E."/>
            <person name="Zhou L.G."/>
            <person name="Ni X.B."/>
            <person name="Tian J.H."/>
            <person name="Sheng Y."/>
            <person name="Liu T."/>
            <person name="Pan Y.S."/>
            <person name="Xia L.Y."/>
            <person name="Li J."/>
            <person name="Zhao F."/>
            <person name="Cao W.C."/>
        </authorList>
    </citation>
    <scope>NUCLEOTIDE SEQUENCE</scope>
    <source>
        <strain evidence="7">Rsan-2018</strain>
    </source>
</reference>
<accession>A0A9D4QJQ2</accession>
<name>A0A9D4QJQ2_RHISA</name>
<gene>
    <name evidence="7" type="ORF">HPB52_008846</name>
</gene>
<dbReference type="InterPro" id="IPR008271">
    <property type="entry name" value="Ser/Thr_kinase_AS"/>
</dbReference>
<dbReference type="Gene3D" id="3.30.200.20">
    <property type="entry name" value="Phosphorylase Kinase, domain 1"/>
    <property type="match status" value="1"/>
</dbReference>
<reference evidence="7" key="2">
    <citation type="submission" date="2021-09" db="EMBL/GenBank/DDBJ databases">
        <authorList>
            <person name="Jia N."/>
            <person name="Wang J."/>
            <person name="Shi W."/>
            <person name="Du L."/>
            <person name="Sun Y."/>
            <person name="Zhan W."/>
            <person name="Jiang J."/>
            <person name="Wang Q."/>
            <person name="Zhang B."/>
            <person name="Ji P."/>
            <person name="Sakyi L.B."/>
            <person name="Cui X."/>
            <person name="Yuan T."/>
            <person name="Jiang B."/>
            <person name="Yang W."/>
            <person name="Lam T.T.-Y."/>
            <person name="Chang Q."/>
            <person name="Ding S."/>
            <person name="Wang X."/>
            <person name="Zhu J."/>
            <person name="Ruan X."/>
            <person name="Zhao L."/>
            <person name="Wei J."/>
            <person name="Que T."/>
            <person name="Du C."/>
            <person name="Cheng J."/>
            <person name="Dai P."/>
            <person name="Han X."/>
            <person name="Huang E."/>
            <person name="Gao Y."/>
            <person name="Liu J."/>
            <person name="Shao H."/>
            <person name="Ye R."/>
            <person name="Li L."/>
            <person name="Wei W."/>
            <person name="Wang X."/>
            <person name="Wang C."/>
            <person name="Huo Q."/>
            <person name="Li W."/>
            <person name="Guo W."/>
            <person name="Chen H."/>
            <person name="Chen S."/>
            <person name="Zhou L."/>
            <person name="Zhou L."/>
            <person name="Ni X."/>
            <person name="Tian J."/>
            <person name="Zhou Y."/>
            <person name="Sheng Y."/>
            <person name="Liu T."/>
            <person name="Pan Y."/>
            <person name="Xia L."/>
            <person name="Li J."/>
            <person name="Zhao F."/>
            <person name="Cao W."/>
        </authorList>
    </citation>
    <scope>NUCLEOTIDE SEQUENCE</scope>
    <source>
        <strain evidence="7">Rsan-2018</strain>
        <tissue evidence="7">Larvae</tissue>
    </source>
</reference>
<keyword evidence="2" id="KW-0808">Transferase</keyword>
<dbReference type="SMART" id="SM00220">
    <property type="entry name" value="S_TKc"/>
    <property type="match status" value="1"/>
</dbReference>
<dbReference type="Proteomes" id="UP000821837">
    <property type="component" value="Chromosome 1"/>
</dbReference>
<dbReference type="AlphaFoldDB" id="A0A9D4QJQ2"/>
<dbReference type="PROSITE" id="PS00108">
    <property type="entry name" value="PROTEIN_KINASE_ST"/>
    <property type="match status" value="1"/>
</dbReference>
<keyword evidence="8" id="KW-1185">Reference proteome</keyword>
<keyword evidence="4" id="KW-0418">Kinase</keyword>
<evidence type="ECO:0000256" key="3">
    <source>
        <dbReference type="ARBA" id="ARBA00022741"/>
    </source>
</evidence>
<dbReference type="EMBL" id="JABSTV010001245">
    <property type="protein sequence ID" value="KAH7983050.1"/>
    <property type="molecule type" value="Genomic_DNA"/>
</dbReference>
<evidence type="ECO:0000259" key="6">
    <source>
        <dbReference type="PROSITE" id="PS50011"/>
    </source>
</evidence>
<dbReference type="GO" id="GO:0005524">
    <property type="term" value="F:ATP binding"/>
    <property type="evidence" value="ECO:0007669"/>
    <property type="project" value="UniProtKB-KW"/>
</dbReference>
<comment type="caution">
    <text evidence="7">The sequence shown here is derived from an EMBL/GenBank/DDBJ whole genome shotgun (WGS) entry which is preliminary data.</text>
</comment>
<evidence type="ECO:0000256" key="5">
    <source>
        <dbReference type="ARBA" id="ARBA00022840"/>
    </source>
</evidence>
<keyword evidence="5" id="KW-0067">ATP-binding</keyword>
<proteinExistence type="predicted"/>
<protein>
    <recommendedName>
        <fullName evidence="6">Protein kinase domain-containing protein</fullName>
    </recommendedName>
</protein>
<keyword evidence="1" id="KW-0723">Serine/threonine-protein kinase</keyword>
<dbReference type="SUPFAM" id="SSF56112">
    <property type="entry name" value="Protein kinase-like (PK-like)"/>
    <property type="match status" value="1"/>
</dbReference>
<dbReference type="Gene3D" id="1.10.510.10">
    <property type="entry name" value="Transferase(Phosphotransferase) domain 1"/>
    <property type="match status" value="1"/>
</dbReference>
<dbReference type="Pfam" id="PF00069">
    <property type="entry name" value="Pkinase"/>
    <property type="match status" value="1"/>
</dbReference>
<dbReference type="GO" id="GO:0004690">
    <property type="term" value="F:cyclic nucleotide-dependent protein kinase activity"/>
    <property type="evidence" value="ECO:0007669"/>
    <property type="project" value="UniProtKB-ARBA"/>
</dbReference>
<dbReference type="VEuPathDB" id="VectorBase:RSAN_053439"/>
<evidence type="ECO:0000256" key="2">
    <source>
        <dbReference type="ARBA" id="ARBA00022679"/>
    </source>
</evidence>
<dbReference type="PANTHER" id="PTHR24353">
    <property type="entry name" value="CYCLIC NUCLEOTIDE-DEPENDENT PROTEIN KINASE"/>
    <property type="match status" value="1"/>
</dbReference>
<dbReference type="InterPro" id="IPR000719">
    <property type="entry name" value="Prot_kinase_dom"/>
</dbReference>
<organism evidence="7 8">
    <name type="scientific">Rhipicephalus sanguineus</name>
    <name type="common">Brown dog tick</name>
    <name type="synonym">Ixodes sanguineus</name>
    <dbReference type="NCBI Taxonomy" id="34632"/>
    <lineage>
        <taxon>Eukaryota</taxon>
        <taxon>Metazoa</taxon>
        <taxon>Ecdysozoa</taxon>
        <taxon>Arthropoda</taxon>
        <taxon>Chelicerata</taxon>
        <taxon>Arachnida</taxon>
        <taxon>Acari</taxon>
        <taxon>Parasitiformes</taxon>
        <taxon>Ixodida</taxon>
        <taxon>Ixodoidea</taxon>
        <taxon>Ixodidae</taxon>
        <taxon>Rhipicephalinae</taxon>
        <taxon>Rhipicephalus</taxon>
        <taxon>Rhipicephalus</taxon>
    </lineage>
</organism>
<sequence length="216" mass="23831">MKVHFVVGGGGGGVTLLAVPGVGAAAVPGNPVTSQASEEGTGGETVALLAAVETAGEEEGGVSRLEVNEVFPSEVVVQYVQDRSRTFALKCLTKKHIVETQQQEHVLSEKALMMSCRHPFICRMFKTFRDEKYVYMLMEACLGGEVWSLLRDRGAFDESSTRFYTGCVLEALQYLHDKNIVYRDLKPENMVLDSTGYAKLWRRGFLISSQPMLETV</sequence>
<dbReference type="PROSITE" id="PS50011">
    <property type="entry name" value="PROTEIN_KINASE_DOM"/>
    <property type="match status" value="1"/>
</dbReference>
<dbReference type="InterPro" id="IPR011009">
    <property type="entry name" value="Kinase-like_dom_sf"/>
</dbReference>
<keyword evidence="3" id="KW-0547">Nucleotide-binding</keyword>
<evidence type="ECO:0000313" key="7">
    <source>
        <dbReference type="EMBL" id="KAH7983050.1"/>
    </source>
</evidence>
<evidence type="ECO:0000256" key="4">
    <source>
        <dbReference type="ARBA" id="ARBA00022777"/>
    </source>
</evidence>
<dbReference type="PANTHER" id="PTHR24353:SF147">
    <property type="entry name" value="CGMP-DEPENDENT SERINE_THREONIN PROTEIN KINASE-RELATED"/>
    <property type="match status" value="1"/>
</dbReference>
<feature type="domain" description="Protein kinase" evidence="6">
    <location>
        <begin position="49"/>
        <end position="216"/>
    </location>
</feature>